<sequence>MTVYALDLGKVHDAIRETLVERVLPAVESQSARGELLAAVEMLDSLQARTAWDRAPLGAAAARTESLAAALGQTSEFSERAPQDGDLVALRALRAAIGQKLAMAYADGIDPSIAAAVAEFSTADIQAEISPGLRLGLPG</sequence>
<protein>
    <submittedName>
        <fullName evidence="1">Uncharacterized protein</fullName>
    </submittedName>
</protein>
<dbReference type="OrthoDB" id="4551281at2"/>
<comment type="caution">
    <text evidence="1">The sequence shown here is derived from an EMBL/GenBank/DDBJ whole genome shotgun (WGS) entry which is preliminary data.</text>
</comment>
<evidence type="ECO:0000313" key="1">
    <source>
        <dbReference type="EMBL" id="ORA15702.1"/>
    </source>
</evidence>
<dbReference type="AlphaFoldDB" id="A0A1W9ZHZ4"/>
<proteinExistence type="predicted"/>
<organism evidence="1 2">
    <name type="scientific">Mycobacterium arosiense ATCC BAA-1401 = DSM 45069</name>
    <dbReference type="NCBI Taxonomy" id="1265311"/>
    <lineage>
        <taxon>Bacteria</taxon>
        <taxon>Bacillati</taxon>
        <taxon>Actinomycetota</taxon>
        <taxon>Actinomycetes</taxon>
        <taxon>Mycobacteriales</taxon>
        <taxon>Mycobacteriaceae</taxon>
        <taxon>Mycobacterium</taxon>
        <taxon>Mycobacterium avium complex (MAC)</taxon>
    </lineage>
</organism>
<name>A0A1W9ZHZ4_MYCAI</name>
<gene>
    <name evidence="1" type="ORF">BST14_11690</name>
</gene>
<dbReference type="EMBL" id="MVHG01000021">
    <property type="protein sequence ID" value="ORA15702.1"/>
    <property type="molecule type" value="Genomic_DNA"/>
</dbReference>
<accession>A0A1W9ZHZ4</accession>
<reference evidence="1 2" key="1">
    <citation type="submission" date="2016-12" db="EMBL/GenBank/DDBJ databases">
        <title>The new phylogeny of genus Mycobacterium.</title>
        <authorList>
            <person name="Tortoli E."/>
            <person name="Trovato A."/>
            <person name="Cirillo D.M."/>
        </authorList>
    </citation>
    <scope>NUCLEOTIDE SEQUENCE [LARGE SCALE GENOMIC DNA]</scope>
    <source>
        <strain evidence="1 2">DSM 45069</strain>
    </source>
</reference>
<dbReference type="Proteomes" id="UP000192707">
    <property type="component" value="Unassembled WGS sequence"/>
</dbReference>
<evidence type="ECO:0000313" key="2">
    <source>
        <dbReference type="Proteomes" id="UP000192707"/>
    </source>
</evidence>
<dbReference type="RefSeq" id="WP_062896038.1">
    <property type="nucleotide sequence ID" value="NZ_MVHG01000021.1"/>
</dbReference>
<keyword evidence="2" id="KW-1185">Reference proteome</keyword>